<organism evidence="1 2">
    <name type="scientific">Kitasatospora gansuensis</name>
    <dbReference type="NCBI Taxonomy" id="258050"/>
    <lineage>
        <taxon>Bacteria</taxon>
        <taxon>Bacillati</taxon>
        <taxon>Actinomycetota</taxon>
        <taxon>Actinomycetes</taxon>
        <taxon>Kitasatosporales</taxon>
        <taxon>Streptomycetaceae</taxon>
        <taxon>Kitasatospora</taxon>
    </lineage>
</organism>
<dbReference type="NCBIfam" id="NF046112">
    <property type="entry name" value="MSMEG_6209_Nter"/>
    <property type="match status" value="1"/>
</dbReference>
<evidence type="ECO:0000313" key="1">
    <source>
        <dbReference type="EMBL" id="MBB4951245.1"/>
    </source>
</evidence>
<dbReference type="Gene3D" id="1.10.8.1060">
    <property type="entry name" value="Corynebacterium glutamicum thioredoxin-dependent arsenate reductase, N-terminal domain"/>
    <property type="match status" value="1"/>
</dbReference>
<comment type="caution">
    <text evidence="1">The sequence shown here is derived from an EMBL/GenBank/DDBJ whole genome shotgun (WGS) entry which is preliminary data.</text>
</comment>
<protein>
    <submittedName>
        <fullName evidence="1">Uncharacterized protein</fullName>
    </submittedName>
</protein>
<name>A0A7W7SIU5_9ACTN</name>
<evidence type="ECO:0000313" key="2">
    <source>
        <dbReference type="Proteomes" id="UP000573327"/>
    </source>
</evidence>
<proteinExistence type="predicted"/>
<sequence length="83" mass="9054">MDQDELRNRTKATALQATGRRLHLRFDAATGPGAVEGALTEARSHFDGSRVRTFIPILVERRAADTLERIGAARADRKGRGPG</sequence>
<dbReference type="AlphaFoldDB" id="A0A7W7SIU5"/>
<accession>A0A7W7SIU5</accession>
<dbReference type="RefSeq" id="WP_184923065.1">
    <property type="nucleotide sequence ID" value="NZ_JACHJR010000001.1"/>
</dbReference>
<dbReference type="Proteomes" id="UP000573327">
    <property type="component" value="Unassembled WGS sequence"/>
</dbReference>
<gene>
    <name evidence="1" type="ORF">F4556_006780</name>
</gene>
<dbReference type="EMBL" id="JACHJR010000001">
    <property type="protein sequence ID" value="MBB4951245.1"/>
    <property type="molecule type" value="Genomic_DNA"/>
</dbReference>
<keyword evidence="2" id="KW-1185">Reference proteome</keyword>
<reference evidence="1 2" key="1">
    <citation type="submission" date="2020-08" db="EMBL/GenBank/DDBJ databases">
        <title>Sequencing the genomes of 1000 actinobacteria strains.</title>
        <authorList>
            <person name="Klenk H.-P."/>
        </authorList>
    </citation>
    <scope>NUCLEOTIDE SEQUENCE [LARGE SCALE GENOMIC DNA]</scope>
    <source>
        <strain evidence="1 2">DSM 44786</strain>
    </source>
</reference>